<evidence type="ECO:0000259" key="14">
    <source>
        <dbReference type="Pfam" id="PF07715"/>
    </source>
</evidence>
<organism evidence="15 16">
    <name type="scientific">Duncaniella dubosii</name>
    <dbReference type="NCBI Taxonomy" id="2518971"/>
    <lineage>
        <taxon>Bacteria</taxon>
        <taxon>Pseudomonadati</taxon>
        <taxon>Bacteroidota</taxon>
        <taxon>Bacteroidia</taxon>
        <taxon>Bacteroidales</taxon>
        <taxon>Muribaculaceae</taxon>
        <taxon>Duncaniella</taxon>
    </lineage>
</organism>
<dbReference type="Gene3D" id="2.170.130.10">
    <property type="entry name" value="TonB-dependent receptor, plug domain"/>
    <property type="match status" value="1"/>
</dbReference>
<keyword evidence="8 15" id="KW-0675">Receptor</keyword>
<evidence type="ECO:0000259" key="13">
    <source>
        <dbReference type="Pfam" id="PF00593"/>
    </source>
</evidence>
<dbReference type="InterPro" id="IPR036942">
    <property type="entry name" value="Beta-barrel_TonB_sf"/>
</dbReference>
<dbReference type="GO" id="GO:0015344">
    <property type="term" value="F:siderophore uptake transmembrane transporter activity"/>
    <property type="evidence" value="ECO:0007669"/>
    <property type="project" value="TreeGrafter"/>
</dbReference>
<gene>
    <name evidence="15" type="ORF">E7747_04050</name>
</gene>
<evidence type="ECO:0000256" key="5">
    <source>
        <dbReference type="ARBA" id="ARBA00022729"/>
    </source>
</evidence>
<keyword evidence="16" id="KW-1185">Reference proteome</keyword>
<sequence length="726" mass="81717">MKKISILLAVMVLSLQAVCAQNIFKAKIIDGDCGETLVGATAIIQGTDKGAIADADGFLTITGIPDGPQTIVFSCVGYETERKKFVFPLANPGDINVISLEEDENELEEVVVTATRGTRTFNDLPTRVEFIGSEELEEKSLMKPGDIRMLLSESTGIQTQQTSAISGNSLIKIQGLDGKYTQILKDGFPAFSGAAAGLGLLQTPPLDLRQVEIIKGSSSTLYGGGAIAGLVNLVSKTPEEKRDFQIQLNGTTAKGLDVNSFYGERFGKVGTTVFASYNRNWAYDPSDVGFTAIPEFDRFTLNPTLFFYPGENTTANLGIEAMVEDRLGGDMDYIRNGHTEEHPYFERNRSQRYSSRLSVRHKFNEAGSLNVKNSVTLFRRKISIPDYRFDGDQWSSFSEVSYVNSGKRSEWVGGLNVWTEHFSEKQLTPMPVRDFSINTFGAFVQNTLNLSDRFILETGLRGDYVSDYGFAVLPRLSALFKINSKFSARIGGGFGYKPPSIFSEESERLQYENVLPIDRKFNKLERSYGANVDFNYRTSFADGRVIFTLNQLFFYTYLRHPLELKQESDGLYRFYNIAGNMNSKGAETNVKIMYSDFSLFLGYTYTDAVVRENGHRYAKTLTPKHRLNSMLMYEIEDSWRIGYELYYVGKQHLTDGLMGKDYVTMGFMIQKIWDRFSIYANFENFTDRRQTRFDTIYTGSVTNPEFRDIYAPLDGFVANAGVILKF</sequence>
<dbReference type="InterPro" id="IPR039426">
    <property type="entry name" value="TonB-dep_rcpt-like"/>
</dbReference>
<keyword evidence="5 12" id="KW-0732">Signal</keyword>
<evidence type="ECO:0000256" key="3">
    <source>
        <dbReference type="ARBA" id="ARBA00022452"/>
    </source>
</evidence>
<feature type="chain" id="PRO_5020872247" evidence="12">
    <location>
        <begin position="20"/>
        <end position="726"/>
    </location>
</feature>
<dbReference type="Proteomes" id="UP000297149">
    <property type="component" value="Chromosome"/>
</dbReference>
<feature type="signal peptide" evidence="12">
    <location>
        <begin position="1"/>
        <end position="19"/>
    </location>
</feature>
<evidence type="ECO:0000256" key="12">
    <source>
        <dbReference type="SAM" id="SignalP"/>
    </source>
</evidence>
<dbReference type="InterPro" id="IPR000531">
    <property type="entry name" value="Beta-barrel_TonB"/>
</dbReference>
<evidence type="ECO:0000256" key="8">
    <source>
        <dbReference type="ARBA" id="ARBA00023170"/>
    </source>
</evidence>
<dbReference type="InterPro" id="IPR008969">
    <property type="entry name" value="CarboxyPept-like_regulatory"/>
</dbReference>
<dbReference type="Pfam" id="PF07715">
    <property type="entry name" value="Plug"/>
    <property type="match status" value="1"/>
</dbReference>
<evidence type="ECO:0000256" key="7">
    <source>
        <dbReference type="ARBA" id="ARBA00023136"/>
    </source>
</evidence>
<evidence type="ECO:0000256" key="1">
    <source>
        <dbReference type="ARBA" id="ARBA00004571"/>
    </source>
</evidence>
<dbReference type="PROSITE" id="PS52016">
    <property type="entry name" value="TONB_DEPENDENT_REC_3"/>
    <property type="match status" value="1"/>
</dbReference>
<name>A0A4P7W106_9BACT</name>
<keyword evidence="3 10" id="KW-1134">Transmembrane beta strand</keyword>
<evidence type="ECO:0000313" key="15">
    <source>
        <dbReference type="EMBL" id="QCD41543.1"/>
    </source>
</evidence>
<dbReference type="Pfam" id="PF13715">
    <property type="entry name" value="CarbopepD_reg_2"/>
    <property type="match status" value="1"/>
</dbReference>
<dbReference type="RefSeq" id="WP_136414272.1">
    <property type="nucleotide sequence ID" value="NZ_CP039396.1"/>
</dbReference>
<evidence type="ECO:0000256" key="11">
    <source>
        <dbReference type="RuleBase" id="RU003357"/>
    </source>
</evidence>
<dbReference type="SUPFAM" id="SSF49464">
    <property type="entry name" value="Carboxypeptidase regulatory domain-like"/>
    <property type="match status" value="1"/>
</dbReference>
<evidence type="ECO:0000256" key="6">
    <source>
        <dbReference type="ARBA" id="ARBA00023077"/>
    </source>
</evidence>
<evidence type="ECO:0000256" key="2">
    <source>
        <dbReference type="ARBA" id="ARBA00022448"/>
    </source>
</evidence>
<evidence type="ECO:0000256" key="10">
    <source>
        <dbReference type="PROSITE-ProRule" id="PRU01360"/>
    </source>
</evidence>
<keyword evidence="7 10" id="KW-0472">Membrane</keyword>
<comment type="similarity">
    <text evidence="10 11">Belongs to the TonB-dependent receptor family.</text>
</comment>
<dbReference type="KEGG" id="ddb:E7747_04050"/>
<dbReference type="Pfam" id="PF00593">
    <property type="entry name" value="TonB_dep_Rec_b-barrel"/>
    <property type="match status" value="1"/>
</dbReference>
<proteinExistence type="inferred from homology"/>
<dbReference type="PANTHER" id="PTHR30069">
    <property type="entry name" value="TONB-DEPENDENT OUTER MEMBRANE RECEPTOR"/>
    <property type="match status" value="1"/>
</dbReference>
<comment type="subcellular location">
    <subcellularLocation>
        <location evidence="1 10">Cell outer membrane</location>
        <topology evidence="1 10">Multi-pass membrane protein</topology>
    </subcellularLocation>
</comment>
<dbReference type="GO" id="GO:0009279">
    <property type="term" value="C:cell outer membrane"/>
    <property type="evidence" value="ECO:0007669"/>
    <property type="project" value="UniProtKB-SubCell"/>
</dbReference>
<keyword evidence="6 11" id="KW-0798">TonB box</keyword>
<dbReference type="Gene3D" id="2.40.170.20">
    <property type="entry name" value="TonB-dependent receptor, beta-barrel domain"/>
    <property type="match status" value="1"/>
</dbReference>
<keyword evidence="4 10" id="KW-0812">Transmembrane</keyword>
<protein>
    <submittedName>
        <fullName evidence="15">TonB-dependent receptor</fullName>
    </submittedName>
</protein>
<dbReference type="PANTHER" id="PTHR30069:SF29">
    <property type="entry name" value="HEMOGLOBIN AND HEMOGLOBIN-HAPTOGLOBIN-BINDING PROTEIN 1-RELATED"/>
    <property type="match status" value="1"/>
</dbReference>
<feature type="domain" description="TonB-dependent receptor-like beta-barrel" evidence="13">
    <location>
        <begin position="278"/>
        <end position="684"/>
    </location>
</feature>
<dbReference type="SUPFAM" id="SSF56935">
    <property type="entry name" value="Porins"/>
    <property type="match status" value="1"/>
</dbReference>
<evidence type="ECO:0000313" key="16">
    <source>
        <dbReference type="Proteomes" id="UP000297149"/>
    </source>
</evidence>
<dbReference type="AlphaFoldDB" id="A0A4P7W106"/>
<accession>A0A4P7W106</accession>
<dbReference type="InterPro" id="IPR012910">
    <property type="entry name" value="Plug_dom"/>
</dbReference>
<dbReference type="InterPro" id="IPR037066">
    <property type="entry name" value="Plug_dom_sf"/>
</dbReference>
<dbReference type="GO" id="GO:0044718">
    <property type="term" value="P:siderophore transmembrane transport"/>
    <property type="evidence" value="ECO:0007669"/>
    <property type="project" value="TreeGrafter"/>
</dbReference>
<evidence type="ECO:0000256" key="9">
    <source>
        <dbReference type="ARBA" id="ARBA00023237"/>
    </source>
</evidence>
<feature type="domain" description="TonB-dependent receptor plug" evidence="14">
    <location>
        <begin position="123"/>
        <end position="229"/>
    </location>
</feature>
<evidence type="ECO:0000256" key="4">
    <source>
        <dbReference type="ARBA" id="ARBA00022692"/>
    </source>
</evidence>
<reference evidence="16" key="1">
    <citation type="submission" date="2019-02" db="EMBL/GenBank/DDBJ databases">
        <title>Isolation and identification of novel species under the genus Muribaculum.</title>
        <authorList>
            <person name="Miyake S."/>
            <person name="Ding Y."/>
            <person name="Low A."/>
            <person name="Soh M."/>
            <person name="Seedorf H."/>
        </authorList>
    </citation>
    <scope>NUCLEOTIDE SEQUENCE [LARGE SCALE GENOMIC DNA]</scope>
    <source>
        <strain evidence="16">H5</strain>
    </source>
</reference>
<keyword evidence="2 10" id="KW-0813">Transport</keyword>
<keyword evidence="9 10" id="KW-0998">Cell outer membrane</keyword>
<dbReference type="EMBL" id="CP039396">
    <property type="protein sequence ID" value="QCD41543.1"/>
    <property type="molecule type" value="Genomic_DNA"/>
</dbReference>